<dbReference type="Proteomes" id="UP000077667">
    <property type="component" value="Chromosome"/>
</dbReference>
<feature type="transmembrane region" description="Helical" evidence="1">
    <location>
        <begin position="263"/>
        <end position="280"/>
    </location>
</feature>
<dbReference type="InterPro" id="IPR029044">
    <property type="entry name" value="Nucleotide-diphossugar_trans"/>
</dbReference>
<keyword evidence="4" id="KW-1185">Reference proteome</keyword>
<feature type="transmembrane region" description="Helical" evidence="1">
    <location>
        <begin position="240"/>
        <end position="257"/>
    </location>
</feature>
<dbReference type="Pfam" id="PF00535">
    <property type="entry name" value="Glycos_transf_2"/>
    <property type="match status" value="1"/>
</dbReference>
<keyword evidence="1" id="KW-0472">Membrane</keyword>
<dbReference type="SUPFAM" id="SSF53448">
    <property type="entry name" value="Nucleotide-diphospho-sugar transferases"/>
    <property type="match status" value="1"/>
</dbReference>
<gene>
    <name evidence="3" type="ORF">A8C56_13690</name>
</gene>
<evidence type="ECO:0000256" key="1">
    <source>
        <dbReference type="SAM" id="Phobius"/>
    </source>
</evidence>
<keyword evidence="1" id="KW-0812">Transmembrane</keyword>
<dbReference type="PANTHER" id="PTHR43685:SF3">
    <property type="entry name" value="SLR2126 PROTEIN"/>
    <property type="match status" value="1"/>
</dbReference>
<evidence type="ECO:0000313" key="4">
    <source>
        <dbReference type="Proteomes" id="UP000077667"/>
    </source>
</evidence>
<reference evidence="3 4" key="1">
    <citation type="submission" date="2016-05" db="EMBL/GenBank/DDBJ databases">
        <title>Niabella ginsenosidivorans BS26 whole genome sequencing.</title>
        <authorList>
            <person name="Im W.T."/>
            <person name="Siddiqi M.Z."/>
        </authorList>
    </citation>
    <scope>NUCLEOTIDE SEQUENCE [LARGE SCALE GENOMIC DNA]</scope>
    <source>
        <strain evidence="3 4">BS26</strain>
    </source>
</reference>
<accession>A0A1A9I3I5</accession>
<protein>
    <recommendedName>
        <fullName evidence="2">Glycosyltransferase 2-like domain-containing protein</fullName>
    </recommendedName>
</protein>
<dbReference type="CDD" id="cd00761">
    <property type="entry name" value="Glyco_tranf_GTA_type"/>
    <property type="match status" value="1"/>
</dbReference>
<dbReference type="InterPro" id="IPR050834">
    <property type="entry name" value="Glycosyltransf_2"/>
</dbReference>
<feature type="domain" description="Glycosyltransferase 2-like" evidence="2">
    <location>
        <begin position="6"/>
        <end position="134"/>
    </location>
</feature>
<dbReference type="RefSeq" id="WP_067757053.1">
    <property type="nucleotide sequence ID" value="NZ_CP015772.1"/>
</dbReference>
<dbReference type="OrthoDB" id="9801954at2"/>
<dbReference type="KEGG" id="nia:A8C56_13690"/>
<dbReference type="EMBL" id="CP015772">
    <property type="protein sequence ID" value="ANH81885.1"/>
    <property type="molecule type" value="Genomic_DNA"/>
</dbReference>
<evidence type="ECO:0000313" key="3">
    <source>
        <dbReference type="EMBL" id="ANH81885.1"/>
    </source>
</evidence>
<evidence type="ECO:0000259" key="2">
    <source>
        <dbReference type="Pfam" id="PF00535"/>
    </source>
</evidence>
<name>A0A1A9I3I5_9BACT</name>
<sequence length="326" mass="37053">MYTLISVVIPTFQRSALLGRCLQALSRQTLHKNWFEVMVVSDGPDTTTAALVNRFKQSTDLPIEYRALPHKAGPAAARNTGWINACGKYIAFTDDDCVPDPLWLETLLKAFENGKGQAFYGKVKVPVTNPPTDYEWNTRQLEKPQFITANAACTKAALWTTGGFDERFRIAWREDSDLEFALRKEGISPRFLPEALVVHPVRPAQWGISIAEQKKALYNALLYKKHPLYYKKYIRQFVPPAYYTMAFAAVLAGLFFLLRINGIAFVFLLVWATGFTAFVLKRLRHTKHAAGHVLEMICTSACIPFSSIYWNWLGRCKFRNNCLQQG</sequence>
<dbReference type="Gene3D" id="3.90.550.10">
    <property type="entry name" value="Spore Coat Polysaccharide Biosynthesis Protein SpsA, Chain A"/>
    <property type="match status" value="1"/>
</dbReference>
<proteinExistence type="predicted"/>
<dbReference type="PANTHER" id="PTHR43685">
    <property type="entry name" value="GLYCOSYLTRANSFERASE"/>
    <property type="match status" value="1"/>
</dbReference>
<dbReference type="STRING" id="1176587.A8C56_13690"/>
<dbReference type="InterPro" id="IPR001173">
    <property type="entry name" value="Glyco_trans_2-like"/>
</dbReference>
<dbReference type="AlphaFoldDB" id="A0A1A9I3I5"/>
<feature type="transmembrane region" description="Helical" evidence="1">
    <location>
        <begin position="292"/>
        <end position="312"/>
    </location>
</feature>
<keyword evidence="1" id="KW-1133">Transmembrane helix</keyword>
<organism evidence="3 4">
    <name type="scientific">Niabella ginsenosidivorans</name>
    <dbReference type="NCBI Taxonomy" id="1176587"/>
    <lineage>
        <taxon>Bacteria</taxon>
        <taxon>Pseudomonadati</taxon>
        <taxon>Bacteroidota</taxon>
        <taxon>Chitinophagia</taxon>
        <taxon>Chitinophagales</taxon>
        <taxon>Chitinophagaceae</taxon>
        <taxon>Niabella</taxon>
    </lineage>
</organism>